<dbReference type="EMBL" id="LVJN01000020">
    <property type="protein sequence ID" value="OSM01985.1"/>
    <property type="molecule type" value="Genomic_DNA"/>
</dbReference>
<protein>
    <submittedName>
        <fullName evidence="1">Uncharacterized protein</fullName>
    </submittedName>
</protein>
<evidence type="ECO:0000313" key="2">
    <source>
        <dbReference type="Proteomes" id="UP000194003"/>
    </source>
</evidence>
<sequence>MLRLRCFGRIYQIDMAGVPAPAPTLEEALGQGPEAAELRHMTQAHQAHWRITQLKGEDAIGVGEGITAAMRMMHLCAILSHGLPDFAPLGALWENSAALCDWRAFEAGVEGTYRAIEQFNQGAEKAADHLPAKLWVGLEARDQDAGGWARTRGLEQFGGYEMEMTMAGWDYQQSAAYLMMAVRYLLREGSIQVGEFIGLGEGFLPVYFRLRPRTAPLTEARLFALEPAPAGGGMGQR</sequence>
<name>A0A1Y2K4Q8_9PROT</name>
<proteinExistence type="predicted"/>
<comment type="caution">
    <text evidence="1">The sequence shown here is derived from an EMBL/GenBank/DDBJ whole genome shotgun (WGS) entry which is preliminary data.</text>
</comment>
<gene>
    <name evidence="1" type="ORF">MAIT1_02055</name>
</gene>
<evidence type="ECO:0000313" key="1">
    <source>
        <dbReference type="EMBL" id="OSM01985.1"/>
    </source>
</evidence>
<reference evidence="1 2" key="1">
    <citation type="journal article" date="2016" name="BMC Genomics">
        <title>Combined genomic and structural analyses of a cultured magnetotactic bacterium reveals its niche adaptation to a dynamic environment.</title>
        <authorList>
            <person name="Araujo A.C."/>
            <person name="Morillo V."/>
            <person name="Cypriano J."/>
            <person name="Teixeira L.C."/>
            <person name="Leao P."/>
            <person name="Lyra S."/>
            <person name="Almeida L.G."/>
            <person name="Bazylinski D.A."/>
            <person name="Vasconcellos A.T."/>
            <person name="Abreu F."/>
            <person name="Lins U."/>
        </authorList>
    </citation>
    <scope>NUCLEOTIDE SEQUENCE [LARGE SCALE GENOMIC DNA]</scope>
    <source>
        <strain evidence="1 2">IT-1</strain>
    </source>
</reference>
<dbReference type="AlphaFoldDB" id="A0A1Y2K4Q8"/>
<organism evidence="1 2">
    <name type="scientific">Magnetofaba australis IT-1</name>
    <dbReference type="NCBI Taxonomy" id="1434232"/>
    <lineage>
        <taxon>Bacteria</taxon>
        <taxon>Pseudomonadati</taxon>
        <taxon>Pseudomonadota</taxon>
        <taxon>Magnetococcia</taxon>
        <taxon>Magnetococcales</taxon>
        <taxon>Magnetococcaceae</taxon>
        <taxon>Magnetofaba</taxon>
    </lineage>
</organism>
<keyword evidence="2" id="KW-1185">Reference proteome</keyword>
<dbReference type="Proteomes" id="UP000194003">
    <property type="component" value="Unassembled WGS sequence"/>
</dbReference>
<accession>A0A1Y2K4Q8</accession>